<dbReference type="InterPro" id="IPR004173">
    <property type="entry name" value="3H_domain"/>
</dbReference>
<feature type="domain" description="Helix-turn-helix type 11" evidence="3">
    <location>
        <begin position="6"/>
        <end position="59"/>
    </location>
</feature>
<protein>
    <submittedName>
        <fullName evidence="4">Transcription repressor NadR</fullName>
    </submittedName>
</protein>
<dbReference type="SUPFAM" id="SSF46785">
    <property type="entry name" value="Winged helix' DNA-binding domain"/>
    <property type="match status" value="1"/>
</dbReference>
<feature type="binding site" evidence="1">
    <location>
        <position position="76"/>
    </location>
    <ligand>
        <name>Ni(2+)</name>
        <dbReference type="ChEBI" id="CHEBI:49786"/>
    </ligand>
</feature>
<feature type="binding site" evidence="1">
    <location>
        <position position="84"/>
    </location>
    <ligand>
        <name>Ni(2+)</name>
        <dbReference type="ChEBI" id="CHEBI:49786"/>
    </ligand>
</feature>
<evidence type="ECO:0000259" key="3">
    <source>
        <dbReference type="Pfam" id="PF08279"/>
    </source>
</evidence>
<dbReference type="InterPro" id="IPR013196">
    <property type="entry name" value="HTH_11"/>
</dbReference>
<dbReference type="InterPro" id="IPR026043">
    <property type="entry name" value="NadR"/>
</dbReference>
<organism evidence="4 5">
    <name type="scientific">Holtiella tumoricola</name>
    <dbReference type="NCBI Taxonomy" id="3018743"/>
    <lineage>
        <taxon>Bacteria</taxon>
        <taxon>Bacillati</taxon>
        <taxon>Bacillota</taxon>
        <taxon>Clostridia</taxon>
        <taxon>Lachnospirales</taxon>
        <taxon>Cellulosilyticaceae</taxon>
        <taxon>Holtiella</taxon>
    </lineage>
</organism>
<keyword evidence="1" id="KW-0533">Nickel</keyword>
<proteinExistence type="predicted"/>
<keyword evidence="1" id="KW-0479">Metal-binding</keyword>
<dbReference type="EMBL" id="JAQIFT010000014">
    <property type="protein sequence ID" value="MDA3730477.1"/>
    <property type="molecule type" value="Genomic_DNA"/>
</dbReference>
<dbReference type="SUPFAM" id="SSF75500">
    <property type="entry name" value="Putative transcriptional regulator TM1602, C-terminal domain"/>
    <property type="match status" value="1"/>
</dbReference>
<dbReference type="GO" id="GO:0046872">
    <property type="term" value="F:metal ion binding"/>
    <property type="evidence" value="ECO:0007669"/>
    <property type="project" value="UniProtKB-KW"/>
</dbReference>
<feature type="domain" description="3H" evidence="2">
    <location>
        <begin position="72"/>
        <end position="168"/>
    </location>
</feature>
<dbReference type="PANTHER" id="PTHR40068:SF1">
    <property type="entry name" value="TRANSCRIPTION REPRESSOR NIAR-RELATED"/>
    <property type="match status" value="1"/>
</dbReference>
<reference evidence="4" key="1">
    <citation type="journal article" date="2023" name="Int. J. Syst. Evol. Microbiol.">
        <title>&lt;i&gt;Holtiella tumoricola&lt;/i&gt; gen. nov. sp. nov., isolated from a human clinical sample.</title>
        <authorList>
            <person name="Allen-Vercoe E."/>
            <person name="Daigneault M.C."/>
            <person name="Vancuren S.J."/>
            <person name="Cochrane K."/>
            <person name="O'Neal L.L."/>
            <person name="Sankaranarayanan K."/>
            <person name="Lawson P.A."/>
        </authorList>
    </citation>
    <scope>NUCLEOTIDE SEQUENCE</scope>
    <source>
        <strain evidence="4">CC70A</strain>
    </source>
</reference>
<dbReference type="RefSeq" id="WP_271011103.1">
    <property type="nucleotide sequence ID" value="NZ_JAQIFT010000014.1"/>
</dbReference>
<evidence type="ECO:0000259" key="2">
    <source>
        <dbReference type="Pfam" id="PF02829"/>
    </source>
</evidence>
<evidence type="ECO:0000313" key="5">
    <source>
        <dbReference type="Proteomes" id="UP001169242"/>
    </source>
</evidence>
<evidence type="ECO:0000256" key="1">
    <source>
        <dbReference type="PIRSR" id="PIRSR037847-1"/>
    </source>
</evidence>
<dbReference type="InterPro" id="IPR035922">
    <property type="entry name" value="3H_dom_sf"/>
</dbReference>
<sequence length="169" mass="18746">MDGQTRRKEMIRMLLEATKPLSGTALANAFGISRQVVVQDIALLRAEGYDLLATARGYILNQEAGNMVSRVILVQHTADQIEDELNTIVDNGGRVRNVIVSHSVYGDLTGDLMLKTRRDVKGFVEKVKHNEAALLSILTAGMHMHTIEATTEEDLDVIEEELKEKGYLV</sequence>
<dbReference type="PANTHER" id="PTHR40068">
    <property type="entry name" value="TRANSCRIPTION REPRESSOR NIAR-RELATED"/>
    <property type="match status" value="1"/>
</dbReference>
<name>A0AA42DK19_9FIRM</name>
<dbReference type="AlphaFoldDB" id="A0AA42DK19"/>
<dbReference type="InterPro" id="IPR036390">
    <property type="entry name" value="WH_DNA-bd_sf"/>
</dbReference>
<gene>
    <name evidence="4" type="ORF">PBV87_03015</name>
</gene>
<feature type="binding site" evidence="1">
    <location>
        <position position="145"/>
    </location>
    <ligand>
        <name>Ni(2+)</name>
        <dbReference type="ChEBI" id="CHEBI:49786"/>
    </ligand>
</feature>
<evidence type="ECO:0000313" key="4">
    <source>
        <dbReference type="EMBL" id="MDA3730477.1"/>
    </source>
</evidence>
<keyword evidence="5" id="KW-1185">Reference proteome</keyword>
<dbReference type="Pfam" id="PF02829">
    <property type="entry name" value="3H"/>
    <property type="match status" value="1"/>
</dbReference>
<dbReference type="PIRSF" id="PIRSF037847">
    <property type="entry name" value="NiaR"/>
    <property type="match status" value="1"/>
</dbReference>
<dbReference type="Pfam" id="PF08279">
    <property type="entry name" value="HTH_11"/>
    <property type="match status" value="1"/>
</dbReference>
<dbReference type="Gene3D" id="1.10.10.10">
    <property type="entry name" value="Winged helix-like DNA-binding domain superfamily/Winged helix DNA-binding domain"/>
    <property type="match status" value="1"/>
</dbReference>
<accession>A0AA42DK19</accession>
<dbReference type="Proteomes" id="UP001169242">
    <property type="component" value="Unassembled WGS sequence"/>
</dbReference>
<dbReference type="Gene3D" id="3.30.1340.20">
    <property type="entry name" value="3H domain"/>
    <property type="match status" value="1"/>
</dbReference>
<feature type="binding site" evidence="1">
    <location>
        <position position="143"/>
    </location>
    <ligand>
        <name>Ni(2+)</name>
        <dbReference type="ChEBI" id="CHEBI:49786"/>
    </ligand>
</feature>
<comment type="caution">
    <text evidence="4">The sequence shown here is derived from an EMBL/GenBank/DDBJ whole genome shotgun (WGS) entry which is preliminary data.</text>
</comment>
<dbReference type="InterPro" id="IPR036388">
    <property type="entry name" value="WH-like_DNA-bd_sf"/>
</dbReference>